<dbReference type="Gene3D" id="1.10.10.10">
    <property type="entry name" value="Winged helix-like DNA-binding domain superfamily/Winged helix DNA-binding domain"/>
    <property type="match status" value="1"/>
</dbReference>
<dbReference type="GO" id="GO:0006355">
    <property type="term" value="P:regulation of DNA-templated transcription"/>
    <property type="evidence" value="ECO:0007669"/>
    <property type="project" value="InterPro"/>
</dbReference>
<dbReference type="SUPFAM" id="SSF46894">
    <property type="entry name" value="C-terminal effector domain of the bipartite response regulators"/>
    <property type="match status" value="1"/>
</dbReference>
<dbReference type="AlphaFoldDB" id="A0A1X1WNB4"/>
<keyword evidence="2" id="KW-0597">Phosphoprotein</keyword>
<dbReference type="RefSeq" id="WP_085175460.1">
    <property type="nucleotide sequence ID" value="NZ_LQPC01000030.1"/>
</dbReference>
<dbReference type="Pfam" id="PF03704">
    <property type="entry name" value="BTAD"/>
    <property type="match status" value="1"/>
</dbReference>
<dbReference type="PROSITE" id="PS50006">
    <property type="entry name" value="FHA_DOMAIN"/>
    <property type="match status" value="1"/>
</dbReference>
<dbReference type="InterPro" id="IPR051677">
    <property type="entry name" value="AfsR-DnrI-RedD_regulator"/>
</dbReference>
<dbReference type="CDD" id="cd15831">
    <property type="entry name" value="BTAD"/>
    <property type="match status" value="1"/>
</dbReference>
<comment type="similarity">
    <text evidence="1">Belongs to the AfsR/DnrI/RedD regulatory family.</text>
</comment>
<evidence type="ECO:0000313" key="9">
    <source>
        <dbReference type="EMBL" id="ORV88019.1"/>
    </source>
</evidence>
<dbReference type="Proteomes" id="UP000193622">
    <property type="component" value="Unassembled WGS sequence"/>
</dbReference>
<comment type="caution">
    <text evidence="9">The sequence shown here is derived from an EMBL/GenBank/DDBJ whole genome shotgun (WGS) entry which is preliminary data.</text>
</comment>
<dbReference type="InterPro" id="IPR001867">
    <property type="entry name" value="OmpR/PhoB-type_DNA-bd"/>
</dbReference>
<dbReference type="InterPro" id="IPR016032">
    <property type="entry name" value="Sig_transdc_resp-reg_C-effctor"/>
</dbReference>
<organism evidence="9 10">
    <name type="scientific">Mycolicibacterium iranicum</name>
    <name type="common">Mycobacterium iranicum</name>
    <dbReference type="NCBI Taxonomy" id="912594"/>
    <lineage>
        <taxon>Bacteria</taxon>
        <taxon>Bacillati</taxon>
        <taxon>Actinomycetota</taxon>
        <taxon>Actinomycetes</taxon>
        <taxon>Mycobacteriales</taxon>
        <taxon>Mycobacteriaceae</taxon>
        <taxon>Mycolicibacterium</taxon>
    </lineage>
</organism>
<evidence type="ECO:0000256" key="3">
    <source>
        <dbReference type="ARBA" id="ARBA00023015"/>
    </source>
</evidence>
<evidence type="ECO:0000256" key="6">
    <source>
        <dbReference type="PROSITE-ProRule" id="PRU01091"/>
    </source>
</evidence>
<keyword evidence="5" id="KW-0804">Transcription</keyword>
<dbReference type="InterPro" id="IPR005158">
    <property type="entry name" value="BTAD"/>
</dbReference>
<dbReference type="Pfam" id="PF00486">
    <property type="entry name" value="Trans_reg_C"/>
    <property type="match status" value="1"/>
</dbReference>
<keyword evidence="3" id="KW-0805">Transcription regulation</keyword>
<dbReference type="InterPro" id="IPR008984">
    <property type="entry name" value="SMAD_FHA_dom_sf"/>
</dbReference>
<gene>
    <name evidence="9" type="ORF">AWC12_16390</name>
</gene>
<dbReference type="FunFam" id="1.25.40.10:FF:000222">
    <property type="entry name" value="SARP family transcriptional regulator"/>
    <property type="match status" value="1"/>
</dbReference>
<dbReference type="PANTHER" id="PTHR35807:SF1">
    <property type="entry name" value="TRANSCRIPTIONAL REGULATOR REDD"/>
    <property type="match status" value="1"/>
</dbReference>
<proteinExistence type="inferred from homology"/>
<dbReference type="InterPro" id="IPR000253">
    <property type="entry name" value="FHA_dom"/>
</dbReference>
<evidence type="ECO:0000313" key="10">
    <source>
        <dbReference type="Proteomes" id="UP000193622"/>
    </source>
</evidence>
<sequence>MTTPGPAFIVLGPLQMSVGDSPVPAGTPKQRAVLAALLVNRNRVVATDSLVSAVWGEEPPSESRASLHAYISNLRRLFRTGGADGRDILQKAAPGYRLVVADANVDVGRFNQRRSEGLEAAAVGRFEDASVHFEAALSEWRGEFLEDLRDFGFVEPLAVALTEDKVSVHTVHAQAEIACGRAESVISDLEELVATHPFREPLWAQLMTAYYVTQRQSDALEAFRRLKSLLADELGIDPDPSVRDLHEAILQQQPLNVERSAKTTAADTLIATAHHLAFTPSSGAALRTDAGTVYPVAGPVTRIGRHSGNDIVMTDPRASRYHAVILYTGSGHVINDAGSANGILLQGIKVQGNAALADGDRIMIGDTALTFEIDRSSGG</sequence>
<feature type="domain" description="OmpR/PhoB-type" evidence="8">
    <location>
        <begin position="1"/>
        <end position="100"/>
    </location>
</feature>
<dbReference type="Gene3D" id="1.25.40.10">
    <property type="entry name" value="Tetratricopeptide repeat domain"/>
    <property type="match status" value="1"/>
</dbReference>
<dbReference type="InterPro" id="IPR036388">
    <property type="entry name" value="WH-like_DNA-bd_sf"/>
</dbReference>
<protein>
    <submittedName>
        <fullName evidence="9">Regulator</fullName>
    </submittedName>
</protein>
<dbReference type="PANTHER" id="PTHR35807">
    <property type="entry name" value="TRANSCRIPTIONAL REGULATOR REDD-RELATED"/>
    <property type="match status" value="1"/>
</dbReference>
<dbReference type="FunFam" id="1.10.10.10:FF:000528">
    <property type="entry name" value="Transcriptional regulatory protein EmbR"/>
    <property type="match status" value="1"/>
</dbReference>
<dbReference type="SUPFAM" id="SSF48452">
    <property type="entry name" value="TPR-like"/>
    <property type="match status" value="1"/>
</dbReference>
<dbReference type="PROSITE" id="PS51755">
    <property type="entry name" value="OMPR_PHOB"/>
    <property type="match status" value="1"/>
</dbReference>
<evidence type="ECO:0000256" key="2">
    <source>
        <dbReference type="ARBA" id="ARBA00022553"/>
    </source>
</evidence>
<dbReference type="SMART" id="SM01043">
    <property type="entry name" value="BTAD"/>
    <property type="match status" value="1"/>
</dbReference>
<dbReference type="CDD" id="cd00060">
    <property type="entry name" value="FHA"/>
    <property type="match status" value="1"/>
</dbReference>
<name>A0A1X1WNB4_MYCIR</name>
<evidence type="ECO:0000259" key="8">
    <source>
        <dbReference type="PROSITE" id="PS51755"/>
    </source>
</evidence>
<dbReference type="SUPFAM" id="SSF49879">
    <property type="entry name" value="SMAD/FHA domain"/>
    <property type="match status" value="1"/>
</dbReference>
<dbReference type="SMART" id="SM00240">
    <property type="entry name" value="FHA"/>
    <property type="match status" value="1"/>
</dbReference>
<reference evidence="9 10" key="1">
    <citation type="submission" date="2016-01" db="EMBL/GenBank/DDBJ databases">
        <title>The new phylogeny of the genus Mycobacterium.</title>
        <authorList>
            <person name="Tarcisio F."/>
            <person name="Conor M."/>
            <person name="Antonella G."/>
            <person name="Elisabetta G."/>
            <person name="Giulia F.S."/>
            <person name="Sara T."/>
            <person name="Anna F."/>
            <person name="Clotilde B."/>
            <person name="Roberto B."/>
            <person name="Veronica D.S."/>
            <person name="Fabio R."/>
            <person name="Monica P."/>
            <person name="Olivier J."/>
            <person name="Enrico T."/>
            <person name="Nicola S."/>
        </authorList>
    </citation>
    <scope>NUCLEOTIDE SEQUENCE [LARGE SCALE GENOMIC DNA]</scope>
    <source>
        <strain evidence="9 10">DSM 45541</strain>
    </source>
</reference>
<dbReference type="InterPro" id="IPR011990">
    <property type="entry name" value="TPR-like_helical_dom_sf"/>
</dbReference>
<evidence type="ECO:0000256" key="5">
    <source>
        <dbReference type="ARBA" id="ARBA00023163"/>
    </source>
</evidence>
<evidence type="ECO:0000256" key="1">
    <source>
        <dbReference type="ARBA" id="ARBA00005820"/>
    </source>
</evidence>
<dbReference type="EMBL" id="LQPC01000030">
    <property type="protein sequence ID" value="ORV88019.1"/>
    <property type="molecule type" value="Genomic_DNA"/>
</dbReference>
<dbReference type="Gene3D" id="2.60.200.20">
    <property type="match status" value="1"/>
</dbReference>
<dbReference type="GO" id="GO:0000160">
    <property type="term" value="P:phosphorelay signal transduction system"/>
    <property type="evidence" value="ECO:0007669"/>
    <property type="project" value="InterPro"/>
</dbReference>
<feature type="domain" description="FHA" evidence="7">
    <location>
        <begin position="301"/>
        <end position="350"/>
    </location>
</feature>
<feature type="DNA-binding region" description="OmpR/PhoB-type" evidence="6">
    <location>
        <begin position="1"/>
        <end position="100"/>
    </location>
</feature>
<dbReference type="SMART" id="SM00862">
    <property type="entry name" value="Trans_reg_C"/>
    <property type="match status" value="1"/>
</dbReference>
<accession>A0A1X1WNB4</accession>
<evidence type="ECO:0000259" key="7">
    <source>
        <dbReference type="PROSITE" id="PS50006"/>
    </source>
</evidence>
<evidence type="ECO:0000256" key="4">
    <source>
        <dbReference type="ARBA" id="ARBA00023125"/>
    </source>
</evidence>
<dbReference type="GO" id="GO:0003677">
    <property type="term" value="F:DNA binding"/>
    <property type="evidence" value="ECO:0007669"/>
    <property type="project" value="UniProtKB-UniRule"/>
</dbReference>
<dbReference type="Pfam" id="PF00498">
    <property type="entry name" value="FHA"/>
    <property type="match status" value="1"/>
</dbReference>
<keyword evidence="4 6" id="KW-0238">DNA-binding</keyword>